<organism evidence="1 2">
    <name type="scientific">Eretmocerus hayati</name>
    <dbReference type="NCBI Taxonomy" id="131215"/>
    <lineage>
        <taxon>Eukaryota</taxon>
        <taxon>Metazoa</taxon>
        <taxon>Ecdysozoa</taxon>
        <taxon>Arthropoda</taxon>
        <taxon>Hexapoda</taxon>
        <taxon>Insecta</taxon>
        <taxon>Pterygota</taxon>
        <taxon>Neoptera</taxon>
        <taxon>Endopterygota</taxon>
        <taxon>Hymenoptera</taxon>
        <taxon>Apocrita</taxon>
        <taxon>Proctotrupomorpha</taxon>
        <taxon>Chalcidoidea</taxon>
        <taxon>Aphelinidae</taxon>
        <taxon>Aphelininae</taxon>
        <taxon>Eretmocerus</taxon>
    </lineage>
</organism>
<gene>
    <name evidence="1" type="ORF">QAD02_021280</name>
</gene>
<sequence length="347" mass="37050">MSSQCIDKSESSNMDLKSAVLDEMRQQVREASENVRNPRNLARLAAKNARSAQKALDVLRRQLFTVLQTIVSMKSDCNNEVKNSVCRRIESLPNGNAETQNGKLANINYEICLPQTVPPIEIVPNSKPSNDDSDVEYLGISNTIETVINQSAKYNTKSGTSSNEPKAAANMHCINDTGITATLTCTDSPGSSAVAPFIRGPSMTANAAYINTAGVSAATPYVQSACETVERAYTNAPRVSAAAPCLQDASSTAITQYMQSTSETMKPASTYTSTAPSATLCVPSASVTAAGYTNTVESQKAEYAYSNGTTTTGRVTYASVDLTPIDSSQRYDNSKILTAHETPIFTN</sequence>
<protein>
    <submittedName>
        <fullName evidence="1">Uncharacterized protein</fullName>
    </submittedName>
</protein>
<reference evidence="1" key="1">
    <citation type="submission" date="2023-04" db="EMBL/GenBank/DDBJ databases">
        <title>A chromosome-level genome assembly of the parasitoid wasp Eretmocerus hayati.</title>
        <authorList>
            <person name="Zhong Y."/>
            <person name="Liu S."/>
            <person name="Liu Y."/>
        </authorList>
    </citation>
    <scope>NUCLEOTIDE SEQUENCE</scope>
    <source>
        <strain evidence="1">ZJU_SS_LIU_2023</strain>
    </source>
</reference>
<dbReference type="Proteomes" id="UP001239111">
    <property type="component" value="Chromosome 1"/>
</dbReference>
<comment type="caution">
    <text evidence="1">The sequence shown here is derived from an EMBL/GenBank/DDBJ whole genome shotgun (WGS) entry which is preliminary data.</text>
</comment>
<name>A0ACC2PQ10_9HYME</name>
<evidence type="ECO:0000313" key="2">
    <source>
        <dbReference type="Proteomes" id="UP001239111"/>
    </source>
</evidence>
<keyword evidence="2" id="KW-1185">Reference proteome</keyword>
<dbReference type="EMBL" id="CM056741">
    <property type="protein sequence ID" value="KAJ8685487.1"/>
    <property type="molecule type" value="Genomic_DNA"/>
</dbReference>
<accession>A0ACC2PQ10</accession>
<evidence type="ECO:0000313" key="1">
    <source>
        <dbReference type="EMBL" id="KAJ8685487.1"/>
    </source>
</evidence>
<proteinExistence type="predicted"/>